<comment type="caution">
    <text evidence="3">The sequence shown here is derived from an EMBL/GenBank/DDBJ whole genome shotgun (WGS) entry which is preliminary data.</text>
</comment>
<keyword evidence="2" id="KW-0472">Membrane</keyword>
<evidence type="ECO:0000256" key="2">
    <source>
        <dbReference type="SAM" id="Phobius"/>
    </source>
</evidence>
<dbReference type="OrthoDB" id="10042902at2759"/>
<dbReference type="EMBL" id="CAAE01014532">
    <property type="protein sequence ID" value="CAF97096.1"/>
    <property type="molecule type" value="Genomic_DNA"/>
</dbReference>
<organism evidence="3">
    <name type="scientific">Tetraodon nigroviridis</name>
    <name type="common">Spotted green pufferfish</name>
    <name type="synonym">Chelonodon nigroviridis</name>
    <dbReference type="NCBI Taxonomy" id="99883"/>
    <lineage>
        <taxon>Eukaryota</taxon>
        <taxon>Metazoa</taxon>
        <taxon>Chordata</taxon>
        <taxon>Craniata</taxon>
        <taxon>Vertebrata</taxon>
        <taxon>Euteleostomi</taxon>
        <taxon>Actinopterygii</taxon>
        <taxon>Neopterygii</taxon>
        <taxon>Teleostei</taxon>
        <taxon>Neoteleostei</taxon>
        <taxon>Acanthomorphata</taxon>
        <taxon>Eupercaria</taxon>
        <taxon>Tetraodontiformes</taxon>
        <taxon>Tetradontoidea</taxon>
        <taxon>Tetraodontidae</taxon>
        <taxon>Tetraodon</taxon>
    </lineage>
</organism>
<evidence type="ECO:0000256" key="1">
    <source>
        <dbReference type="SAM" id="MobiDB-lite"/>
    </source>
</evidence>
<feature type="transmembrane region" description="Helical" evidence="2">
    <location>
        <begin position="217"/>
        <end position="239"/>
    </location>
</feature>
<feature type="transmembrane region" description="Helical" evidence="2">
    <location>
        <begin position="40"/>
        <end position="58"/>
    </location>
</feature>
<dbReference type="KEGG" id="tng:GSTEN00014356G001"/>
<dbReference type="AlphaFoldDB" id="Q4SQI6"/>
<keyword evidence="2" id="KW-1133">Transmembrane helix</keyword>
<keyword evidence="2" id="KW-0812">Transmembrane</keyword>
<feature type="region of interest" description="Disordered" evidence="1">
    <location>
        <begin position="322"/>
        <end position="366"/>
    </location>
</feature>
<name>Q4SQI6_TETNG</name>
<gene>
    <name evidence="3" type="ORF">GSTENG00014356001</name>
</gene>
<accession>Q4SQI6</accession>
<evidence type="ECO:0000313" key="3">
    <source>
        <dbReference type="EMBL" id="CAF97096.1"/>
    </source>
</evidence>
<feature type="compositionally biased region" description="Basic and acidic residues" evidence="1">
    <location>
        <begin position="338"/>
        <end position="350"/>
    </location>
</feature>
<reference evidence="3" key="1">
    <citation type="journal article" date="2004" name="Nature">
        <title>Genome duplication in the teleost fish Tetraodon nigroviridis reveals the early vertebrate proto-karyotype.</title>
        <authorList>
            <person name="Jaillon O."/>
            <person name="Aury J.-M."/>
            <person name="Brunet F."/>
            <person name="Petit J.-L."/>
            <person name="Stange-Thomann N."/>
            <person name="Mauceli E."/>
            <person name="Bouneau L."/>
            <person name="Fischer C."/>
            <person name="Ozouf-Costaz C."/>
            <person name="Bernot A."/>
            <person name="Nicaud S."/>
            <person name="Jaffe D."/>
            <person name="Fisher S."/>
            <person name="Lutfalla G."/>
            <person name="Dossat C."/>
            <person name="Segurens B."/>
            <person name="Dasilva C."/>
            <person name="Salanoubat M."/>
            <person name="Levy M."/>
            <person name="Boudet N."/>
            <person name="Castellano S."/>
            <person name="Anthouard V."/>
            <person name="Jubin C."/>
            <person name="Castelli V."/>
            <person name="Katinka M."/>
            <person name="Vacherie B."/>
            <person name="Biemont C."/>
            <person name="Skalli Z."/>
            <person name="Cattolico L."/>
            <person name="Poulain J."/>
            <person name="De Berardinis V."/>
            <person name="Cruaud C."/>
            <person name="Duprat S."/>
            <person name="Brottier P."/>
            <person name="Coutanceau J.-P."/>
            <person name="Gouzy J."/>
            <person name="Parra G."/>
            <person name="Lardier G."/>
            <person name="Chapple C."/>
            <person name="McKernan K.J."/>
            <person name="McEwan P."/>
            <person name="Bosak S."/>
            <person name="Kellis M."/>
            <person name="Volff J.-N."/>
            <person name="Guigo R."/>
            <person name="Zody M.C."/>
            <person name="Mesirov J."/>
            <person name="Lindblad-Toh K."/>
            <person name="Birren B."/>
            <person name="Nusbaum C."/>
            <person name="Kahn D."/>
            <person name="Robinson-Rechavi M."/>
            <person name="Laudet V."/>
            <person name="Schachter V."/>
            <person name="Quetier F."/>
            <person name="Saurin W."/>
            <person name="Scarpelli C."/>
            <person name="Wincker P."/>
            <person name="Lander E.S."/>
            <person name="Weissenbach J."/>
            <person name="Roest Crollius H."/>
        </authorList>
    </citation>
    <scope>NUCLEOTIDE SEQUENCE [LARGE SCALE GENOMIC DNA]</scope>
</reference>
<feature type="region of interest" description="Disordered" evidence="1">
    <location>
        <begin position="140"/>
        <end position="169"/>
    </location>
</feature>
<sequence>MQRSGALNLLRFSRAVVTRALFILLALACVWRVKWVKKDPTYWLLTCLLLPLVIEMVITLRKREGHDYKWFSPPIFLFLLSIIPSIWLLELHQQDSDSDMMCKKLDSWENFLQLLAQNTTEANQTYPDSVKADVGLLRRLDPGSSSGPPHPADLGKVAAPPGRRSHARRALAAPAHLRGHRGGHPGVHLRDAVGHQVGGSGKGGHVSPTVWDSSPQLVYIILAVWTWSMLQFPLHLAVVNNKPGSEAEEAPQDQSLLCIHSTDIWSVAEALFIQDGPFLVVRLVVLTYYKIFHQMLLFFAMKNFLVVILNLYRLVVCARTSDPPAEGPTGARLCSEADPAKAAKHGDRGRLLGSGSSTDSSLPTAALKPPSLLTRLNLLSTDRKSHLHDIATFERMDGWMDGWMDDFSE</sequence>
<dbReference type="PANTHER" id="PTHR22168:SF3">
    <property type="entry name" value="TRANSMEMBRANE PROTEIN 26"/>
    <property type="match status" value="1"/>
</dbReference>
<feature type="transmembrane region" description="Helical" evidence="2">
    <location>
        <begin position="12"/>
        <end position="34"/>
    </location>
</feature>
<feature type="transmembrane region" description="Helical" evidence="2">
    <location>
        <begin position="70"/>
        <end position="89"/>
    </location>
</feature>
<dbReference type="Pfam" id="PF09772">
    <property type="entry name" value="Tmem26"/>
    <property type="match status" value="2"/>
</dbReference>
<protein>
    <submittedName>
        <fullName evidence="3">(spotted green pufferfish) hypothetical protein</fullName>
    </submittedName>
</protein>
<dbReference type="PANTHER" id="PTHR22168">
    <property type="entry name" value="TMEM26 PROTEIN"/>
    <property type="match status" value="1"/>
</dbReference>
<feature type="compositionally biased region" description="Low complexity" evidence="1">
    <location>
        <begin position="351"/>
        <end position="362"/>
    </location>
</feature>
<reference evidence="3" key="2">
    <citation type="submission" date="2004-02" db="EMBL/GenBank/DDBJ databases">
        <authorList>
            <consortium name="Genoscope"/>
            <consortium name="Whitehead Institute Centre for Genome Research"/>
        </authorList>
    </citation>
    <scope>NUCLEOTIDE SEQUENCE</scope>
</reference>
<dbReference type="InterPro" id="IPR019169">
    <property type="entry name" value="Transmembrane_26"/>
</dbReference>
<feature type="transmembrane region" description="Helical" evidence="2">
    <location>
        <begin position="296"/>
        <end position="315"/>
    </location>
</feature>
<proteinExistence type="predicted"/>